<organism evidence="1 2">
    <name type="scientific">Acaulospora colombiana</name>
    <dbReference type="NCBI Taxonomy" id="27376"/>
    <lineage>
        <taxon>Eukaryota</taxon>
        <taxon>Fungi</taxon>
        <taxon>Fungi incertae sedis</taxon>
        <taxon>Mucoromycota</taxon>
        <taxon>Glomeromycotina</taxon>
        <taxon>Glomeromycetes</taxon>
        <taxon>Diversisporales</taxon>
        <taxon>Acaulosporaceae</taxon>
        <taxon>Acaulospora</taxon>
    </lineage>
</organism>
<sequence>AQLTEWHNYTGFLSSLGGCCVNEKQIKNLINGIDGSTGPQEQSDMERYINEMVDLLVCESTYVRESVRETLGSELSPRLYIILFRHLESIVNRFFDTDGEVIFNDRYTTFVDQAITVLKLILERIQDSTEDLCPVDLGDL</sequence>
<dbReference type="EMBL" id="CAJVPT010067580">
    <property type="protein sequence ID" value="CAG8775164.1"/>
    <property type="molecule type" value="Genomic_DNA"/>
</dbReference>
<feature type="non-terminal residue" evidence="1">
    <location>
        <position position="1"/>
    </location>
</feature>
<dbReference type="Proteomes" id="UP000789525">
    <property type="component" value="Unassembled WGS sequence"/>
</dbReference>
<feature type="non-terminal residue" evidence="1">
    <location>
        <position position="140"/>
    </location>
</feature>
<name>A0ACA9R3M3_9GLOM</name>
<evidence type="ECO:0000313" key="1">
    <source>
        <dbReference type="EMBL" id="CAG8775164.1"/>
    </source>
</evidence>
<comment type="caution">
    <text evidence="1">The sequence shown here is derived from an EMBL/GenBank/DDBJ whole genome shotgun (WGS) entry which is preliminary data.</text>
</comment>
<evidence type="ECO:0000313" key="2">
    <source>
        <dbReference type="Proteomes" id="UP000789525"/>
    </source>
</evidence>
<reference evidence="1" key="1">
    <citation type="submission" date="2021-06" db="EMBL/GenBank/DDBJ databases">
        <authorList>
            <person name="Kallberg Y."/>
            <person name="Tangrot J."/>
            <person name="Rosling A."/>
        </authorList>
    </citation>
    <scope>NUCLEOTIDE SEQUENCE</scope>
    <source>
        <strain evidence="1">CL356</strain>
    </source>
</reference>
<protein>
    <submittedName>
        <fullName evidence="1">5773_t:CDS:1</fullName>
    </submittedName>
</protein>
<accession>A0ACA9R3M3</accession>
<keyword evidence="2" id="KW-1185">Reference proteome</keyword>
<gene>
    <name evidence="1" type="ORF">ACOLOM_LOCUS14045</name>
</gene>
<proteinExistence type="predicted"/>